<reference evidence="1 2" key="1">
    <citation type="submission" date="2015-01" db="EMBL/GenBank/DDBJ databases">
        <title>The Genome Sequence of Cladophialophora immunda CBS83496.</title>
        <authorList>
            <consortium name="The Broad Institute Genomics Platform"/>
            <person name="Cuomo C."/>
            <person name="de Hoog S."/>
            <person name="Gorbushina A."/>
            <person name="Stielow B."/>
            <person name="Teixiera M."/>
            <person name="Abouelleil A."/>
            <person name="Chapman S.B."/>
            <person name="Priest M."/>
            <person name="Young S.K."/>
            <person name="Wortman J."/>
            <person name="Nusbaum C."/>
            <person name="Birren B."/>
        </authorList>
    </citation>
    <scope>NUCLEOTIDE SEQUENCE [LARGE SCALE GENOMIC DNA]</scope>
    <source>
        <strain evidence="1 2">CBS 83496</strain>
    </source>
</reference>
<dbReference type="HOGENOM" id="CLU_2145601_0_0_1"/>
<dbReference type="VEuPathDB" id="FungiDB:PV07_06977"/>
<sequence length="112" mass="13302">MVEFEVGRWEESSARVVFPEGVEGVVSGCNEELHRGRDGQDCMKGQQPFDGNREDLRAQETWLRREMRLFRQRTPAHLCSTSRWDELIGRWSKSVGWRMAQQWYWRRSRGLG</sequence>
<protein>
    <submittedName>
        <fullName evidence="1">Uncharacterized protein</fullName>
    </submittedName>
</protein>
<keyword evidence="2" id="KW-1185">Reference proteome</keyword>
<name>A0A0D2C7T3_9EURO</name>
<dbReference type="RefSeq" id="XP_016247434.1">
    <property type="nucleotide sequence ID" value="XM_016394015.1"/>
</dbReference>
<dbReference type="Proteomes" id="UP000054466">
    <property type="component" value="Unassembled WGS sequence"/>
</dbReference>
<dbReference type="EMBL" id="KN847043">
    <property type="protein sequence ID" value="KIW27218.1"/>
    <property type="molecule type" value="Genomic_DNA"/>
</dbReference>
<organism evidence="1 2">
    <name type="scientific">Cladophialophora immunda</name>
    <dbReference type="NCBI Taxonomy" id="569365"/>
    <lineage>
        <taxon>Eukaryota</taxon>
        <taxon>Fungi</taxon>
        <taxon>Dikarya</taxon>
        <taxon>Ascomycota</taxon>
        <taxon>Pezizomycotina</taxon>
        <taxon>Eurotiomycetes</taxon>
        <taxon>Chaetothyriomycetidae</taxon>
        <taxon>Chaetothyriales</taxon>
        <taxon>Herpotrichiellaceae</taxon>
        <taxon>Cladophialophora</taxon>
    </lineage>
</organism>
<evidence type="ECO:0000313" key="2">
    <source>
        <dbReference type="Proteomes" id="UP000054466"/>
    </source>
</evidence>
<accession>A0A0D2C7T3</accession>
<dbReference type="GeneID" id="27346171"/>
<gene>
    <name evidence="1" type="ORF">PV07_06977</name>
</gene>
<proteinExistence type="predicted"/>
<evidence type="ECO:0000313" key="1">
    <source>
        <dbReference type="EMBL" id="KIW27218.1"/>
    </source>
</evidence>
<dbReference type="AlphaFoldDB" id="A0A0D2C7T3"/>